<comment type="caution">
    <text evidence="9">The sequence shown here is derived from an EMBL/GenBank/DDBJ whole genome shotgun (WGS) entry which is preliminary data.</text>
</comment>
<feature type="binding site" evidence="7">
    <location>
        <position position="191"/>
    </location>
    <ligand>
        <name>Zn(2+)</name>
        <dbReference type="ChEBI" id="CHEBI:29105"/>
    </ligand>
</feature>
<evidence type="ECO:0000313" key="10">
    <source>
        <dbReference type="Proteomes" id="UP000449710"/>
    </source>
</evidence>
<evidence type="ECO:0000256" key="4">
    <source>
        <dbReference type="ARBA" id="ARBA00022692"/>
    </source>
</evidence>
<evidence type="ECO:0000256" key="6">
    <source>
        <dbReference type="ARBA" id="ARBA00023136"/>
    </source>
</evidence>
<evidence type="ECO:0000256" key="7">
    <source>
        <dbReference type="PIRSR" id="PIRSR604254-1"/>
    </source>
</evidence>
<name>A0AA43XIF3_9CLOT</name>
<comment type="subcellular location">
    <subcellularLocation>
        <location evidence="1">Cell membrane</location>
        <topology evidence="1">Multi-pass membrane protein</topology>
    </subcellularLocation>
</comment>
<feature type="transmembrane region" description="Helical" evidence="8">
    <location>
        <begin position="82"/>
        <end position="102"/>
    </location>
</feature>
<accession>A0AA43XIF3</accession>
<keyword evidence="6 8" id="KW-0472">Membrane</keyword>
<comment type="similarity">
    <text evidence="2">Belongs to the UPF0073 (Hly-III) family.</text>
</comment>
<feature type="binding site" evidence="7">
    <location>
        <position position="195"/>
    </location>
    <ligand>
        <name>Zn(2+)</name>
        <dbReference type="ChEBI" id="CHEBI:29105"/>
    </ligand>
</feature>
<organism evidence="9 10">
    <name type="scientific">Isachenkonia alkalipeptolytica</name>
    <dbReference type="NCBI Taxonomy" id="2565777"/>
    <lineage>
        <taxon>Bacteria</taxon>
        <taxon>Bacillati</taxon>
        <taxon>Bacillota</taxon>
        <taxon>Clostridia</taxon>
        <taxon>Eubacteriales</taxon>
        <taxon>Clostridiaceae</taxon>
        <taxon>Isachenkonia</taxon>
    </lineage>
</organism>
<feature type="transmembrane region" description="Helical" evidence="8">
    <location>
        <begin position="12"/>
        <end position="33"/>
    </location>
</feature>
<feature type="transmembrane region" description="Helical" evidence="8">
    <location>
        <begin position="39"/>
        <end position="61"/>
    </location>
</feature>
<keyword evidence="7" id="KW-0862">Zinc</keyword>
<evidence type="ECO:0000256" key="5">
    <source>
        <dbReference type="ARBA" id="ARBA00022989"/>
    </source>
</evidence>
<keyword evidence="3" id="KW-1003">Cell membrane</keyword>
<dbReference type="InterPro" id="IPR004254">
    <property type="entry name" value="AdipoR/HlyIII-related"/>
</dbReference>
<dbReference type="PANTHER" id="PTHR20855">
    <property type="entry name" value="ADIPOR/PROGESTIN RECEPTOR-RELATED"/>
    <property type="match status" value="1"/>
</dbReference>
<keyword evidence="10" id="KW-1185">Reference proteome</keyword>
<dbReference type="NCBIfam" id="TIGR01065">
    <property type="entry name" value="hlyIII"/>
    <property type="match status" value="1"/>
</dbReference>
<gene>
    <name evidence="9" type="ORF">ISALK_02675</name>
</gene>
<keyword evidence="5 8" id="KW-1133">Transmembrane helix</keyword>
<dbReference type="AlphaFoldDB" id="A0AA43XIF3"/>
<keyword evidence="4 8" id="KW-0812">Transmembrane</keyword>
<feature type="binding site" evidence="7">
    <location>
        <position position="62"/>
    </location>
    <ligand>
        <name>Zn(2+)</name>
        <dbReference type="ChEBI" id="CHEBI:29105"/>
    </ligand>
</feature>
<evidence type="ECO:0000256" key="8">
    <source>
        <dbReference type="SAM" id="Phobius"/>
    </source>
</evidence>
<dbReference type="Proteomes" id="UP000449710">
    <property type="component" value="Unassembled WGS sequence"/>
</dbReference>
<feature type="transmembrane region" description="Helical" evidence="8">
    <location>
        <begin position="190"/>
        <end position="213"/>
    </location>
</feature>
<protein>
    <submittedName>
        <fullName evidence="9">Hemolysin III family protein</fullName>
    </submittedName>
</protein>
<evidence type="ECO:0000313" key="9">
    <source>
        <dbReference type="EMBL" id="NBG87398.1"/>
    </source>
</evidence>
<evidence type="ECO:0000256" key="1">
    <source>
        <dbReference type="ARBA" id="ARBA00004651"/>
    </source>
</evidence>
<evidence type="ECO:0000256" key="3">
    <source>
        <dbReference type="ARBA" id="ARBA00022475"/>
    </source>
</evidence>
<dbReference type="GO" id="GO:0140911">
    <property type="term" value="F:pore-forming activity"/>
    <property type="evidence" value="ECO:0007669"/>
    <property type="project" value="InterPro"/>
</dbReference>
<sequence length="218" mass="24731">MGKVFREPVSGFTHMAGAVLSLIGMIFLLVHSIRQGEPMHILAFTIFGLSLILLYTASTLYHLLPLSEKGIRTLKKIDHMMIFILIAGTYTPVCLLALEGWWRTGMLLGIWTFALGGVFLKAFWINAPRWFSTGIYLIMGWLVVVAIIPIYQALSFGGFFYLLLGGIFYSVGAIIYGLKRPNITTKHFGFHEIFHIFVMLGSLFHFFLMYFYVLPMEA</sequence>
<dbReference type="InterPro" id="IPR005744">
    <property type="entry name" value="Hy-lIII"/>
</dbReference>
<evidence type="ECO:0000256" key="2">
    <source>
        <dbReference type="ARBA" id="ARBA00008488"/>
    </source>
</evidence>
<feature type="transmembrane region" description="Helical" evidence="8">
    <location>
        <begin position="108"/>
        <end position="127"/>
    </location>
</feature>
<keyword evidence="7" id="KW-0479">Metal-binding</keyword>
<dbReference type="EMBL" id="SUMG01000002">
    <property type="protein sequence ID" value="NBG87398.1"/>
    <property type="molecule type" value="Genomic_DNA"/>
</dbReference>
<dbReference type="Pfam" id="PF03006">
    <property type="entry name" value="HlyIII"/>
    <property type="match status" value="1"/>
</dbReference>
<proteinExistence type="inferred from homology"/>
<dbReference type="GO" id="GO:0005886">
    <property type="term" value="C:plasma membrane"/>
    <property type="evidence" value="ECO:0007669"/>
    <property type="project" value="UniProtKB-SubCell"/>
</dbReference>
<feature type="transmembrane region" description="Helical" evidence="8">
    <location>
        <begin position="159"/>
        <end position="178"/>
    </location>
</feature>
<reference evidence="9 10" key="1">
    <citation type="submission" date="2019-04" db="EMBL/GenBank/DDBJ databases">
        <title>Isachenkonia alkalipeptolytica gen. nov. sp. nov. a new anaerobic, alkiliphilic organothrophic bacterium capable to reduce synthesized ferrihydrite isolated from a soda lake.</title>
        <authorList>
            <person name="Toshchakov S.V."/>
            <person name="Zavarzina D.G."/>
            <person name="Zhilina T.N."/>
            <person name="Kostrikina N.A."/>
            <person name="Kublanov I.V."/>
        </authorList>
    </citation>
    <scope>NUCLEOTIDE SEQUENCE [LARGE SCALE GENOMIC DNA]</scope>
    <source>
        <strain evidence="9 10">Z-1701</strain>
    </source>
</reference>
<dbReference type="PANTHER" id="PTHR20855:SF3">
    <property type="entry name" value="LD03007P"/>
    <property type="match status" value="1"/>
</dbReference>
<dbReference type="GO" id="GO:0046872">
    <property type="term" value="F:metal ion binding"/>
    <property type="evidence" value="ECO:0007669"/>
    <property type="project" value="UniProtKB-KW"/>
</dbReference>
<feature type="transmembrane region" description="Helical" evidence="8">
    <location>
        <begin position="134"/>
        <end position="153"/>
    </location>
</feature>
<dbReference type="RefSeq" id="WP_160718764.1">
    <property type="nucleotide sequence ID" value="NZ_SUMG01000002.1"/>
</dbReference>